<reference evidence="3" key="2">
    <citation type="submission" date="2025-08" db="UniProtKB">
        <authorList>
            <consortium name="Ensembl"/>
        </authorList>
    </citation>
    <scope>IDENTIFICATION</scope>
</reference>
<dbReference type="InterPro" id="IPR036591">
    <property type="entry name" value="YggU-like_sf"/>
</dbReference>
<dbReference type="SMART" id="SM01152">
    <property type="entry name" value="DUF167"/>
    <property type="match status" value="1"/>
</dbReference>
<evidence type="ECO:0000256" key="1">
    <source>
        <dbReference type="ARBA" id="ARBA00010364"/>
    </source>
</evidence>
<reference evidence="3 4" key="1">
    <citation type="journal article" date="2014" name="Nat. Genet.">
        <title>Whole-genome sequence of a flatfish provides insights into ZW sex chromosome evolution and adaptation to a benthic lifestyle.</title>
        <authorList>
            <person name="Chen S."/>
            <person name="Zhang G."/>
            <person name="Shao C."/>
            <person name="Huang Q."/>
            <person name="Liu G."/>
            <person name="Zhang P."/>
            <person name="Song W."/>
            <person name="An N."/>
            <person name="Chalopin D."/>
            <person name="Volff J.N."/>
            <person name="Hong Y."/>
            <person name="Li Q."/>
            <person name="Sha Z."/>
            <person name="Zhou H."/>
            <person name="Xie M."/>
            <person name="Yu Q."/>
            <person name="Liu Y."/>
            <person name="Xiang H."/>
            <person name="Wang N."/>
            <person name="Wu K."/>
            <person name="Yang C."/>
            <person name="Zhou Q."/>
            <person name="Liao X."/>
            <person name="Yang L."/>
            <person name="Hu Q."/>
            <person name="Zhang J."/>
            <person name="Meng L."/>
            <person name="Jin L."/>
            <person name="Tian Y."/>
            <person name="Lian J."/>
            <person name="Yang J."/>
            <person name="Miao G."/>
            <person name="Liu S."/>
            <person name="Liang Z."/>
            <person name="Yan F."/>
            <person name="Li Y."/>
            <person name="Sun B."/>
            <person name="Zhang H."/>
            <person name="Zhang J."/>
            <person name="Zhu Y."/>
            <person name="Du M."/>
            <person name="Zhao Y."/>
            <person name="Schartl M."/>
            <person name="Tang Q."/>
            <person name="Wang J."/>
        </authorList>
    </citation>
    <scope>NUCLEOTIDE SEQUENCE</scope>
</reference>
<dbReference type="PANTHER" id="PTHR13420">
    <property type="entry name" value="UPF0235 PROTEIN C15ORF40"/>
    <property type="match status" value="1"/>
</dbReference>
<keyword evidence="4" id="KW-1185">Reference proteome</keyword>
<evidence type="ECO:0000313" key="3">
    <source>
        <dbReference type="Ensembl" id="ENSCSEP00000033953.1"/>
    </source>
</evidence>
<keyword evidence="2" id="KW-0812">Transmembrane</keyword>
<dbReference type="Ensembl" id="ENSCSET00000034390.1">
    <property type="protein sequence ID" value="ENSCSEP00000033953.1"/>
    <property type="gene ID" value="ENSCSEG00000021770.1"/>
</dbReference>
<keyword evidence="2" id="KW-1133">Transmembrane helix</keyword>
<dbReference type="Proteomes" id="UP000265120">
    <property type="component" value="Chromosome 6"/>
</dbReference>
<organism evidence="3 4">
    <name type="scientific">Cynoglossus semilaevis</name>
    <name type="common">Tongue sole</name>
    <dbReference type="NCBI Taxonomy" id="244447"/>
    <lineage>
        <taxon>Eukaryota</taxon>
        <taxon>Metazoa</taxon>
        <taxon>Chordata</taxon>
        <taxon>Craniata</taxon>
        <taxon>Vertebrata</taxon>
        <taxon>Euteleostomi</taxon>
        <taxon>Actinopterygii</taxon>
        <taxon>Neopterygii</taxon>
        <taxon>Teleostei</taxon>
        <taxon>Neoteleostei</taxon>
        <taxon>Acanthomorphata</taxon>
        <taxon>Carangaria</taxon>
        <taxon>Pleuronectiformes</taxon>
        <taxon>Pleuronectoidei</taxon>
        <taxon>Cynoglossidae</taxon>
        <taxon>Cynoglossinae</taxon>
        <taxon>Cynoglossus</taxon>
    </lineage>
</organism>
<evidence type="ECO:0000256" key="2">
    <source>
        <dbReference type="SAM" id="Phobius"/>
    </source>
</evidence>
<dbReference type="PANTHER" id="PTHR13420:SF7">
    <property type="entry name" value="UPF0235 PROTEIN C15ORF40"/>
    <property type="match status" value="1"/>
</dbReference>
<dbReference type="NCBIfam" id="TIGR00251">
    <property type="entry name" value="DUF167 family protein"/>
    <property type="match status" value="1"/>
</dbReference>
<reference evidence="3" key="3">
    <citation type="submission" date="2025-09" db="UniProtKB">
        <authorList>
            <consortium name="Ensembl"/>
        </authorList>
    </citation>
    <scope>IDENTIFICATION</scope>
</reference>
<protein>
    <submittedName>
        <fullName evidence="3">Zgc:193812</fullName>
    </submittedName>
</protein>
<dbReference type="HAMAP" id="MF_00634">
    <property type="entry name" value="UPF0235"/>
    <property type="match status" value="1"/>
</dbReference>
<evidence type="ECO:0000313" key="4">
    <source>
        <dbReference type="Proteomes" id="UP000265120"/>
    </source>
</evidence>
<dbReference type="SUPFAM" id="SSF69786">
    <property type="entry name" value="YggU-like"/>
    <property type="match status" value="1"/>
</dbReference>
<sequence>SPAFILKPETEMLLMQAEAVPSGSVSIVVRAKPGSKHSGITDVSTEAVGVSIAAPPTDGEANAELIRFLASVLDVKKSQVSLDKGSRSRDKILTIPLTGPLWILFIKCVTYLYKKKNRKTEALSQ</sequence>
<accession>A0A3P8X2R0</accession>
<feature type="transmembrane region" description="Helical" evidence="2">
    <location>
        <begin position="92"/>
        <end position="113"/>
    </location>
</feature>
<dbReference type="GeneTree" id="ENSGT00940000164795"/>
<name>A0A3P8X2R0_CYNSE</name>
<proteinExistence type="inferred from homology"/>
<dbReference type="GO" id="GO:0005737">
    <property type="term" value="C:cytoplasm"/>
    <property type="evidence" value="ECO:0007669"/>
    <property type="project" value="TreeGrafter"/>
</dbReference>
<comment type="similarity">
    <text evidence="1">Belongs to the UPF0235 family.</text>
</comment>
<keyword evidence="2" id="KW-0472">Membrane</keyword>
<dbReference type="AlphaFoldDB" id="A0A3P8X2R0"/>
<dbReference type="Gene3D" id="3.30.1200.10">
    <property type="entry name" value="YggU-like"/>
    <property type="match status" value="1"/>
</dbReference>
<dbReference type="InterPro" id="IPR003746">
    <property type="entry name" value="DUF167"/>
</dbReference>
<dbReference type="Pfam" id="PF02594">
    <property type="entry name" value="DUF167"/>
    <property type="match status" value="1"/>
</dbReference>